<keyword evidence="4" id="KW-1185">Reference proteome</keyword>
<evidence type="ECO:0000313" key="4">
    <source>
        <dbReference type="Proteomes" id="UP001217754"/>
    </source>
</evidence>
<evidence type="ECO:0000256" key="2">
    <source>
        <dbReference type="SAM" id="Phobius"/>
    </source>
</evidence>
<gene>
    <name evidence="3" type="ORF">MJAP1_001804</name>
</gene>
<feature type="region of interest" description="Disordered" evidence="1">
    <location>
        <begin position="125"/>
        <end position="154"/>
    </location>
</feature>
<feature type="transmembrane region" description="Helical" evidence="2">
    <location>
        <begin position="33"/>
        <end position="51"/>
    </location>
</feature>
<evidence type="ECO:0000313" key="3">
    <source>
        <dbReference type="EMBL" id="WFD38840.1"/>
    </source>
</evidence>
<reference evidence="3" key="1">
    <citation type="submission" date="2023-03" db="EMBL/GenBank/DDBJ databases">
        <title>Mating type loci evolution in Malassezia.</title>
        <authorList>
            <person name="Coelho M.A."/>
        </authorList>
    </citation>
    <scope>NUCLEOTIDE SEQUENCE</scope>
    <source>
        <strain evidence="3">CBS 9431</strain>
    </source>
</reference>
<protein>
    <submittedName>
        <fullName evidence="3">Uncharacterized protein</fullName>
    </submittedName>
</protein>
<dbReference type="EMBL" id="CP119959">
    <property type="protein sequence ID" value="WFD38840.1"/>
    <property type="molecule type" value="Genomic_DNA"/>
</dbReference>
<feature type="region of interest" description="Disordered" evidence="1">
    <location>
        <begin position="1"/>
        <end position="26"/>
    </location>
</feature>
<accession>A0AAF0F140</accession>
<evidence type="ECO:0000256" key="1">
    <source>
        <dbReference type="SAM" id="MobiDB-lite"/>
    </source>
</evidence>
<sequence length="154" mass="17159">MAQASLRHRRVAPSKNAVPGAAQAPSGSGRLRTLLLVLVVTTLIVGTHQVWRLYQQATPLPAALSRSATEAKSAVDAYLARDTVKDTPGTESGTLPVQFEEDGELDMATMQRMLDILYQRPAEREGYEKLETDNKHEYRFRKEKANEQQDIPLL</sequence>
<dbReference type="RefSeq" id="XP_060121737.1">
    <property type="nucleotide sequence ID" value="XM_060265754.1"/>
</dbReference>
<dbReference type="GeneID" id="85225453"/>
<dbReference type="AlphaFoldDB" id="A0AAF0F140"/>
<name>A0AAF0F140_9BASI</name>
<proteinExistence type="predicted"/>
<dbReference type="Proteomes" id="UP001217754">
    <property type="component" value="Chromosome 2"/>
</dbReference>
<organism evidence="3 4">
    <name type="scientific">Malassezia japonica</name>
    <dbReference type="NCBI Taxonomy" id="223818"/>
    <lineage>
        <taxon>Eukaryota</taxon>
        <taxon>Fungi</taxon>
        <taxon>Dikarya</taxon>
        <taxon>Basidiomycota</taxon>
        <taxon>Ustilaginomycotina</taxon>
        <taxon>Malasseziomycetes</taxon>
        <taxon>Malasseziales</taxon>
        <taxon>Malasseziaceae</taxon>
        <taxon>Malassezia</taxon>
    </lineage>
</organism>
<keyword evidence="2" id="KW-1133">Transmembrane helix</keyword>
<feature type="compositionally biased region" description="Basic and acidic residues" evidence="1">
    <location>
        <begin position="125"/>
        <end position="137"/>
    </location>
</feature>
<keyword evidence="2" id="KW-0812">Transmembrane</keyword>
<keyword evidence="2" id="KW-0472">Membrane</keyword>
<feature type="compositionally biased region" description="Basic residues" evidence="1">
    <location>
        <begin position="1"/>
        <end position="12"/>
    </location>
</feature>